<evidence type="ECO:0000256" key="1">
    <source>
        <dbReference type="ARBA" id="ARBA00005380"/>
    </source>
</evidence>
<dbReference type="CDD" id="cd01174">
    <property type="entry name" value="ribokinase"/>
    <property type="match status" value="1"/>
</dbReference>
<comment type="activity regulation">
    <text evidence="12">Activated by a monovalent cation that binds near, but not in, the active site. The most likely occupant of the site in vivo is potassium. Ion binding induces a conformational change that may alter substrate affinity.</text>
</comment>
<feature type="binding site" evidence="12">
    <location>
        <position position="281"/>
    </location>
    <ligand>
        <name>K(+)</name>
        <dbReference type="ChEBI" id="CHEBI:29103"/>
    </ligand>
</feature>
<feature type="binding site" evidence="12">
    <location>
        <position position="242"/>
    </location>
    <ligand>
        <name>K(+)</name>
        <dbReference type="ChEBI" id="CHEBI:29103"/>
    </ligand>
</feature>
<dbReference type="PRINTS" id="PR00990">
    <property type="entry name" value="RIBOKINASE"/>
</dbReference>
<feature type="binding site" evidence="12">
    <location>
        <position position="287"/>
    </location>
    <ligand>
        <name>K(+)</name>
        <dbReference type="ChEBI" id="CHEBI:29103"/>
    </ligand>
</feature>
<dbReference type="PROSITE" id="PS00583">
    <property type="entry name" value="PFKB_KINASES_1"/>
    <property type="match status" value="1"/>
</dbReference>
<evidence type="ECO:0000256" key="8">
    <source>
        <dbReference type="ARBA" id="ARBA00022840"/>
    </source>
</evidence>
<feature type="binding site" evidence="12">
    <location>
        <position position="184"/>
    </location>
    <ligand>
        <name>ATP</name>
        <dbReference type="ChEBI" id="CHEBI:30616"/>
    </ligand>
</feature>
<feature type="binding site" evidence="12">
    <location>
        <begin position="216"/>
        <end position="221"/>
    </location>
    <ligand>
        <name>ATP</name>
        <dbReference type="ChEBI" id="CHEBI:30616"/>
    </ligand>
</feature>
<comment type="similarity">
    <text evidence="12">Belongs to the carbohydrate kinase PfkB family. Ribokinase subfamily.</text>
</comment>
<dbReference type="GO" id="GO:0005524">
    <property type="term" value="F:ATP binding"/>
    <property type="evidence" value="ECO:0007669"/>
    <property type="project" value="UniProtKB-UniRule"/>
</dbReference>
<dbReference type="PANTHER" id="PTHR10584">
    <property type="entry name" value="SUGAR KINASE"/>
    <property type="match status" value="1"/>
</dbReference>
<keyword evidence="7 12" id="KW-0418">Kinase</keyword>
<feature type="binding site" evidence="12">
    <location>
        <begin position="40"/>
        <end position="44"/>
    </location>
    <ligand>
        <name>substrate</name>
    </ligand>
</feature>
<organism evidence="14">
    <name type="scientific">Candidatus Actinomarina minuta</name>
    <dbReference type="NCBI Taxonomy" id="1389454"/>
    <lineage>
        <taxon>Bacteria</taxon>
        <taxon>Bacillati</taxon>
        <taxon>Actinomycetota</taxon>
        <taxon>Actinomycetes</taxon>
        <taxon>Candidatus Actinomarinidae</taxon>
        <taxon>Candidatus Actinomarinales</taxon>
        <taxon>Candidatus Actinomarineae</taxon>
        <taxon>Candidatus Actinomarinaceae</taxon>
        <taxon>Candidatus Actinomarina</taxon>
    </lineage>
</organism>
<dbReference type="InterPro" id="IPR011877">
    <property type="entry name" value="Ribokinase"/>
</dbReference>
<evidence type="ECO:0000256" key="11">
    <source>
        <dbReference type="ARBA" id="ARBA00023277"/>
    </source>
</evidence>
<evidence type="ECO:0000256" key="6">
    <source>
        <dbReference type="ARBA" id="ARBA00022741"/>
    </source>
</evidence>
<sequence>MTSKICVVGSSNIDQIAYVDNTPSDGETVFGNEYKMGFGGKGANQAVMSGLMGAETYMITCLGDDVYADMTIDNYKKSGVNVDFIQRVSGSSGVAPIWVDSSGQNRIIVVSGANDLINSDKAVEAVKKIDDLKAVIGQFEIPLEVTEKVFQYAKANSITTILNPAPAKIPSDNLMGATDWFIPNEVEFETISGLSAFEDDNLINYSETIKSNLIVTLGEKGAAYVENGVVKKVSAPKVAAIDTTGAGDAFVGSFSYAIASGFTIEDSIKLGIERASDSVTRPGTQSSYCK</sequence>
<evidence type="ECO:0000256" key="3">
    <source>
        <dbReference type="ARBA" id="ARBA00016943"/>
    </source>
</evidence>
<accession>S5DLQ7</accession>
<feature type="binding site" evidence="12">
    <location>
        <position position="140"/>
    </location>
    <ligand>
        <name>substrate</name>
    </ligand>
</feature>
<keyword evidence="6 12" id="KW-0547">Nucleotide-binding</keyword>
<dbReference type="Gene3D" id="3.40.1190.20">
    <property type="match status" value="1"/>
</dbReference>
<comment type="cofactor">
    <cofactor evidence="12">
        <name>Mg(2+)</name>
        <dbReference type="ChEBI" id="CHEBI:18420"/>
    </cofactor>
    <text evidence="12">Requires a divalent cation, most likely magnesium in vivo, as an electrophilic catalyst to aid phosphoryl group transfer. It is the chelate of the metal and the nucleotide that is the actual substrate.</text>
</comment>
<feature type="binding site" evidence="12">
    <location>
        <begin position="247"/>
        <end position="248"/>
    </location>
    <ligand>
        <name>ATP</name>
        <dbReference type="ChEBI" id="CHEBI:30616"/>
    </ligand>
</feature>
<comment type="subcellular location">
    <subcellularLocation>
        <location evidence="12">Cytoplasm</location>
    </subcellularLocation>
</comment>
<dbReference type="EMBL" id="KC811142">
    <property type="protein sequence ID" value="AGQ19796.1"/>
    <property type="molecule type" value="Genomic_DNA"/>
</dbReference>
<dbReference type="EC" id="2.7.1.15" evidence="2 12"/>
<keyword evidence="10 12" id="KW-0630">Potassium</keyword>
<dbReference type="Pfam" id="PF00294">
    <property type="entry name" value="PfkB"/>
    <property type="match status" value="1"/>
</dbReference>
<evidence type="ECO:0000256" key="5">
    <source>
        <dbReference type="ARBA" id="ARBA00022723"/>
    </source>
</evidence>
<comment type="pathway">
    <text evidence="12">Carbohydrate metabolism; D-ribose degradation; D-ribose 5-phosphate from beta-D-ribopyranose: step 2/2.</text>
</comment>
<comment type="caution">
    <text evidence="12">Lacks conserved residue(s) required for the propagation of feature annotation.</text>
</comment>
<evidence type="ECO:0000313" key="14">
    <source>
        <dbReference type="EMBL" id="AGQ19796.1"/>
    </source>
</evidence>
<dbReference type="PANTHER" id="PTHR10584:SF166">
    <property type="entry name" value="RIBOKINASE"/>
    <property type="match status" value="1"/>
</dbReference>
<feature type="active site" description="Proton acceptor" evidence="12">
    <location>
        <position position="248"/>
    </location>
</feature>
<dbReference type="HAMAP" id="MF_01987">
    <property type="entry name" value="Ribokinase"/>
    <property type="match status" value="1"/>
</dbReference>
<dbReference type="GO" id="GO:0004747">
    <property type="term" value="F:ribokinase activity"/>
    <property type="evidence" value="ECO:0007669"/>
    <property type="project" value="UniProtKB-UniRule"/>
</dbReference>
<keyword evidence="9 12" id="KW-0460">Magnesium</keyword>
<comment type="similarity">
    <text evidence="1">Belongs to the carbohydrate kinase pfkB family.</text>
</comment>
<reference evidence="14" key="1">
    <citation type="journal article" date="2013" name="Sci. Rep.">
        <title>Metagenomics uncovers a new group of low GC and ultra-small marine Actinobacteria.</title>
        <authorList>
            <person name="Ghai R."/>
            <person name="Mizuno C.M."/>
            <person name="Picazo A."/>
            <person name="Camacho A."/>
            <person name="Rodriguez-Valera F."/>
        </authorList>
    </citation>
    <scope>NUCLEOTIDE SEQUENCE</scope>
</reference>
<dbReference type="GO" id="GO:0005829">
    <property type="term" value="C:cytosol"/>
    <property type="evidence" value="ECO:0007669"/>
    <property type="project" value="TreeGrafter"/>
</dbReference>
<dbReference type="AlphaFoldDB" id="S5DLQ7"/>
<comment type="function">
    <text evidence="12">Catalyzes the phosphorylation of ribose at O-5 in a reaction requiring ATP and magnesium. The resulting D-ribose-5-phosphate can then be used either for sythesis of nucleotides, histidine, and tryptophan, or as a component of the pentose phosphate pathway.</text>
</comment>
<dbReference type="InterPro" id="IPR002139">
    <property type="entry name" value="Ribo/fructo_kinase"/>
</dbReference>
<evidence type="ECO:0000256" key="12">
    <source>
        <dbReference type="HAMAP-Rule" id="MF_01987"/>
    </source>
</evidence>
<dbReference type="InterPro" id="IPR011611">
    <property type="entry name" value="PfkB_dom"/>
</dbReference>
<feature type="binding site" evidence="12">
    <location>
        <position position="278"/>
    </location>
    <ligand>
        <name>K(+)</name>
        <dbReference type="ChEBI" id="CHEBI:29103"/>
    </ligand>
</feature>
<dbReference type="InterPro" id="IPR002173">
    <property type="entry name" value="Carboh/pur_kinase_PfkB_CS"/>
</dbReference>
<dbReference type="GO" id="GO:0046872">
    <property type="term" value="F:metal ion binding"/>
    <property type="evidence" value="ECO:0007669"/>
    <property type="project" value="UniProtKB-KW"/>
</dbReference>
<keyword evidence="8 12" id="KW-0067">ATP-binding</keyword>
<comment type="catalytic activity">
    <reaction evidence="12">
        <text>D-ribose + ATP = D-ribose 5-phosphate + ADP + H(+)</text>
        <dbReference type="Rhea" id="RHEA:13697"/>
        <dbReference type="ChEBI" id="CHEBI:15378"/>
        <dbReference type="ChEBI" id="CHEBI:30616"/>
        <dbReference type="ChEBI" id="CHEBI:47013"/>
        <dbReference type="ChEBI" id="CHEBI:78346"/>
        <dbReference type="ChEBI" id="CHEBI:456216"/>
        <dbReference type="EC" id="2.7.1.15"/>
    </reaction>
</comment>
<feature type="binding site" evidence="12">
    <location>
        <position position="248"/>
    </location>
    <ligand>
        <name>substrate</name>
    </ligand>
</feature>
<evidence type="ECO:0000256" key="9">
    <source>
        <dbReference type="ARBA" id="ARBA00022842"/>
    </source>
</evidence>
<protein>
    <recommendedName>
        <fullName evidence="3 12">Ribokinase</fullName>
        <shortName evidence="12">RK</shortName>
        <ecNumber evidence="2 12">2.7.1.15</ecNumber>
    </recommendedName>
</protein>
<keyword evidence="11 12" id="KW-0119">Carbohydrate metabolism</keyword>
<feature type="binding site" evidence="12">
    <location>
        <begin position="12"/>
        <end position="14"/>
    </location>
    <ligand>
        <name>substrate</name>
    </ligand>
</feature>
<dbReference type="GO" id="GO:0019303">
    <property type="term" value="P:D-ribose catabolic process"/>
    <property type="evidence" value="ECO:0007669"/>
    <property type="project" value="UniProtKB-UniRule"/>
</dbReference>
<evidence type="ECO:0000256" key="7">
    <source>
        <dbReference type="ARBA" id="ARBA00022777"/>
    </source>
</evidence>
<gene>
    <name evidence="12" type="primary">rbsK</name>
</gene>
<feature type="domain" description="Carbohydrate kinase PfkB" evidence="13">
    <location>
        <begin position="3"/>
        <end position="287"/>
    </location>
</feature>
<dbReference type="InterPro" id="IPR029056">
    <property type="entry name" value="Ribokinase-like"/>
</dbReference>
<comment type="subunit">
    <text evidence="12">Homodimer.</text>
</comment>
<proteinExistence type="inferred from homology"/>
<feature type="binding site" evidence="12">
    <location>
        <position position="244"/>
    </location>
    <ligand>
        <name>K(+)</name>
        <dbReference type="ChEBI" id="CHEBI:29103"/>
    </ligand>
</feature>
<dbReference type="SUPFAM" id="SSF53613">
    <property type="entry name" value="Ribokinase-like"/>
    <property type="match status" value="1"/>
</dbReference>
<evidence type="ECO:0000256" key="4">
    <source>
        <dbReference type="ARBA" id="ARBA00022679"/>
    </source>
</evidence>
<evidence type="ECO:0000256" key="10">
    <source>
        <dbReference type="ARBA" id="ARBA00022958"/>
    </source>
</evidence>
<name>S5DLQ7_9ACTN</name>
<evidence type="ECO:0000256" key="2">
    <source>
        <dbReference type="ARBA" id="ARBA00012035"/>
    </source>
</evidence>
<keyword evidence="4 12" id="KW-0808">Transferase</keyword>
<keyword evidence="12" id="KW-0963">Cytoplasm</keyword>
<dbReference type="UniPathway" id="UPA00916">
    <property type="reaction ID" value="UER00889"/>
</dbReference>
<evidence type="ECO:0000259" key="13">
    <source>
        <dbReference type="Pfam" id="PF00294"/>
    </source>
</evidence>
<keyword evidence="5 12" id="KW-0479">Metal-binding</keyword>
<feature type="binding site" evidence="12">
    <location>
        <position position="283"/>
    </location>
    <ligand>
        <name>K(+)</name>
        <dbReference type="ChEBI" id="CHEBI:29103"/>
    </ligand>
</feature>